<dbReference type="Proteomes" id="UP001212841">
    <property type="component" value="Unassembled WGS sequence"/>
</dbReference>
<dbReference type="GO" id="GO:0046872">
    <property type="term" value="F:metal ion binding"/>
    <property type="evidence" value="ECO:0007669"/>
    <property type="project" value="UniProtKB-UniRule"/>
</dbReference>
<evidence type="ECO:0000256" key="14">
    <source>
        <dbReference type="ARBA" id="ARBA00023136"/>
    </source>
</evidence>
<protein>
    <recommendedName>
        <fullName evidence="17">Alternative oxidase</fullName>
        <ecNumber evidence="17">1.-.-.-</ecNumber>
    </recommendedName>
</protein>
<feature type="binding site" evidence="16">
    <location>
        <position position="181"/>
    </location>
    <ligand>
        <name>Fe cation</name>
        <dbReference type="ChEBI" id="CHEBI:24875"/>
        <label>1</label>
    </ligand>
</feature>
<feature type="binding site" evidence="16">
    <location>
        <position position="286"/>
    </location>
    <ligand>
        <name>Fe cation</name>
        <dbReference type="ChEBI" id="CHEBI:24875"/>
        <label>1</label>
    </ligand>
</feature>
<keyword evidence="14 17" id="KW-0472">Membrane</keyword>
<feature type="transmembrane region" description="Helical" evidence="18">
    <location>
        <begin position="197"/>
        <end position="219"/>
    </location>
</feature>
<dbReference type="PANTHER" id="PTHR31803">
    <property type="entry name" value="ALTERNATIVE OXIDASE"/>
    <property type="match status" value="1"/>
</dbReference>
<dbReference type="EMBL" id="JADGJD010000198">
    <property type="protein sequence ID" value="KAJ3053570.1"/>
    <property type="molecule type" value="Genomic_DNA"/>
</dbReference>
<accession>A0AAD5SHN1</accession>
<comment type="caution">
    <text evidence="19">The sequence shown here is derived from an EMBL/GenBank/DDBJ whole genome shotgun (WGS) entry which is preliminary data.</text>
</comment>
<evidence type="ECO:0000256" key="11">
    <source>
        <dbReference type="ARBA" id="ARBA00023002"/>
    </source>
</evidence>
<evidence type="ECO:0000256" key="3">
    <source>
        <dbReference type="ARBA" id="ARBA00022448"/>
    </source>
</evidence>
<evidence type="ECO:0000256" key="15">
    <source>
        <dbReference type="ARBA" id="ARBA00025285"/>
    </source>
</evidence>
<dbReference type="GO" id="GO:0010230">
    <property type="term" value="P:alternative respiration"/>
    <property type="evidence" value="ECO:0007669"/>
    <property type="project" value="TreeGrafter"/>
</dbReference>
<dbReference type="PIRSF" id="PIRSF005229">
    <property type="entry name" value="AOX"/>
    <property type="match status" value="1"/>
</dbReference>
<dbReference type="GO" id="GO:0009916">
    <property type="term" value="F:alternative oxidase activity"/>
    <property type="evidence" value="ECO:0007669"/>
    <property type="project" value="UniProtKB-UniRule"/>
</dbReference>
<keyword evidence="7" id="KW-0999">Mitochondrion inner membrane</keyword>
<evidence type="ECO:0000313" key="19">
    <source>
        <dbReference type="EMBL" id="KAJ3053570.1"/>
    </source>
</evidence>
<organism evidence="19 20">
    <name type="scientific">Rhizophlyctis rosea</name>
    <dbReference type="NCBI Taxonomy" id="64517"/>
    <lineage>
        <taxon>Eukaryota</taxon>
        <taxon>Fungi</taxon>
        <taxon>Fungi incertae sedis</taxon>
        <taxon>Chytridiomycota</taxon>
        <taxon>Chytridiomycota incertae sedis</taxon>
        <taxon>Chytridiomycetes</taxon>
        <taxon>Rhizophlyctidales</taxon>
        <taxon>Rhizophlyctidaceae</taxon>
        <taxon>Rhizophlyctis</taxon>
    </lineage>
</organism>
<evidence type="ECO:0000256" key="9">
    <source>
        <dbReference type="ARBA" id="ARBA00022982"/>
    </source>
</evidence>
<keyword evidence="4 17" id="KW-0679">Respiratory chain</keyword>
<comment type="similarity">
    <text evidence="2 17">Belongs to the alternative oxidase family.</text>
</comment>
<keyword evidence="9 17" id="KW-0249">Electron transport</keyword>
<evidence type="ECO:0000256" key="1">
    <source>
        <dbReference type="ARBA" id="ARBA00004273"/>
    </source>
</evidence>
<dbReference type="InterPro" id="IPR038659">
    <property type="entry name" value="AOX_sf"/>
</dbReference>
<evidence type="ECO:0000256" key="18">
    <source>
        <dbReference type="SAM" id="Phobius"/>
    </source>
</evidence>
<keyword evidence="10 18" id="KW-1133">Transmembrane helix</keyword>
<dbReference type="GO" id="GO:0005743">
    <property type="term" value="C:mitochondrial inner membrane"/>
    <property type="evidence" value="ECO:0007669"/>
    <property type="project" value="UniProtKB-SubCell"/>
</dbReference>
<reference evidence="19" key="1">
    <citation type="submission" date="2020-05" db="EMBL/GenBank/DDBJ databases">
        <title>Phylogenomic resolution of chytrid fungi.</title>
        <authorList>
            <person name="Stajich J.E."/>
            <person name="Amses K."/>
            <person name="Simmons R."/>
            <person name="Seto K."/>
            <person name="Myers J."/>
            <person name="Bonds A."/>
            <person name="Quandt C.A."/>
            <person name="Barry K."/>
            <person name="Liu P."/>
            <person name="Grigoriev I."/>
            <person name="Longcore J.E."/>
            <person name="James T.Y."/>
        </authorList>
    </citation>
    <scope>NUCLEOTIDE SEQUENCE</scope>
    <source>
        <strain evidence="19">JEL0318</strain>
    </source>
</reference>
<keyword evidence="13" id="KW-0496">Mitochondrion</keyword>
<keyword evidence="8" id="KW-0809">Transit peptide</keyword>
<evidence type="ECO:0000256" key="10">
    <source>
        <dbReference type="ARBA" id="ARBA00022989"/>
    </source>
</evidence>
<evidence type="ECO:0000313" key="20">
    <source>
        <dbReference type="Proteomes" id="UP001212841"/>
    </source>
</evidence>
<gene>
    <name evidence="19" type="ORF">HK097_003947</name>
</gene>
<evidence type="ECO:0000256" key="13">
    <source>
        <dbReference type="ARBA" id="ARBA00023128"/>
    </source>
</evidence>
<evidence type="ECO:0000256" key="4">
    <source>
        <dbReference type="ARBA" id="ARBA00022660"/>
    </source>
</evidence>
<keyword evidence="6 16" id="KW-0479">Metal-binding</keyword>
<dbReference type="Gene3D" id="1.20.1260.140">
    <property type="entry name" value="Alternative oxidase"/>
    <property type="match status" value="1"/>
</dbReference>
<evidence type="ECO:0000256" key="6">
    <source>
        <dbReference type="ARBA" id="ARBA00022723"/>
    </source>
</evidence>
<comment type="function">
    <text evidence="15">Catalyzes cyanide-resistant oxygen consumption. May increase respiration when the cytochrome respiratory pathway is restricted, or in response to low temperatures.</text>
</comment>
<feature type="binding site" evidence="16">
    <location>
        <position position="286"/>
    </location>
    <ligand>
        <name>Fe cation</name>
        <dbReference type="ChEBI" id="CHEBI:24875"/>
        <label>2</label>
    </ligand>
</feature>
<sequence length="307" mass="35052">MSVLTTSGYLSPALQRSLTFARPTLLIPTIRHLQTTPAQNLAATATVPPHPKLLPDNKVSDQWKEDADVAAVKDYMLRHPVYTPDELSSITVTKRPIQGPSDWVAYNAVRLLRLGFDTFTNYSDKIGVMTEKQWLNRIIFLETVAGVPGMVGGMLRHMRSLRLLKRDNGWVHTLLEEAENERMHLLTFMKMKQPSPVFRFMVLMGQGVFFNAFFISYIISPRTCHRFVGYLEEEAVHTYSNALKDIEVGHIQHWKGKKAPSIAVEYWKLKEDAMWDDVVRAVRADEAEHRDVNHTLAGLKPDEPNPF</sequence>
<feature type="binding site" evidence="16">
    <location>
        <position position="184"/>
    </location>
    <ligand>
        <name>Fe cation</name>
        <dbReference type="ChEBI" id="CHEBI:24875"/>
        <label>1</label>
    </ligand>
</feature>
<keyword evidence="5 17" id="KW-0812">Transmembrane</keyword>
<feature type="binding site" evidence="16">
    <location>
        <position position="232"/>
    </location>
    <ligand>
        <name>Fe cation</name>
        <dbReference type="ChEBI" id="CHEBI:24875"/>
        <label>2</label>
    </ligand>
</feature>
<evidence type="ECO:0000256" key="2">
    <source>
        <dbReference type="ARBA" id="ARBA00008388"/>
    </source>
</evidence>
<evidence type="ECO:0000256" key="8">
    <source>
        <dbReference type="ARBA" id="ARBA00022946"/>
    </source>
</evidence>
<keyword evidence="3" id="KW-0813">Transport</keyword>
<keyword evidence="12 16" id="KW-0408">Iron</keyword>
<comment type="subcellular location">
    <subcellularLocation>
        <location evidence="1">Mitochondrion inner membrane</location>
    </subcellularLocation>
</comment>
<dbReference type="EC" id="1.-.-.-" evidence="17"/>
<dbReference type="CDD" id="cd01053">
    <property type="entry name" value="AOX"/>
    <property type="match status" value="1"/>
</dbReference>
<dbReference type="AlphaFoldDB" id="A0AAD5SHN1"/>
<evidence type="ECO:0000256" key="12">
    <source>
        <dbReference type="ARBA" id="ARBA00023004"/>
    </source>
</evidence>
<dbReference type="FunFam" id="1.20.1260.140:FF:000002">
    <property type="entry name" value="Alternative oxidase"/>
    <property type="match status" value="1"/>
</dbReference>
<dbReference type="InterPro" id="IPR002680">
    <property type="entry name" value="AOX"/>
</dbReference>
<feature type="binding site" evidence="16">
    <location>
        <position position="142"/>
    </location>
    <ligand>
        <name>Fe cation</name>
        <dbReference type="ChEBI" id="CHEBI:24875"/>
        <label>1</label>
    </ligand>
</feature>
<evidence type="ECO:0000256" key="16">
    <source>
        <dbReference type="PIRSR" id="PIRSR005229-1"/>
    </source>
</evidence>
<dbReference type="GO" id="GO:0098803">
    <property type="term" value="C:respiratory chain complex"/>
    <property type="evidence" value="ECO:0007669"/>
    <property type="project" value="UniProtKB-UniRule"/>
</dbReference>
<dbReference type="PANTHER" id="PTHR31803:SF3">
    <property type="entry name" value="ALTERNATIVE OXIDASE"/>
    <property type="match status" value="1"/>
</dbReference>
<comment type="cofactor">
    <cofactor evidence="16 17">
        <name>Fe cation</name>
        <dbReference type="ChEBI" id="CHEBI:24875"/>
    </cofactor>
    <text evidence="16 17">Binds 2 iron ions per subunit.</text>
</comment>
<name>A0AAD5SHN1_9FUNG</name>
<evidence type="ECO:0000256" key="7">
    <source>
        <dbReference type="ARBA" id="ARBA00022792"/>
    </source>
</evidence>
<dbReference type="Pfam" id="PF01786">
    <property type="entry name" value="AOX"/>
    <property type="match status" value="1"/>
</dbReference>
<feature type="binding site" evidence="16">
    <location>
        <position position="289"/>
    </location>
    <ligand>
        <name>Fe cation</name>
        <dbReference type="ChEBI" id="CHEBI:24875"/>
        <label>2</label>
    </ligand>
</feature>
<proteinExistence type="inferred from homology"/>
<keyword evidence="20" id="KW-1185">Reference proteome</keyword>
<evidence type="ECO:0000256" key="5">
    <source>
        <dbReference type="ARBA" id="ARBA00022692"/>
    </source>
</evidence>
<keyword evidence="11 17" id="KW-0560">Oxidoreductase</keyword>
<feature type="binding site" evidence="16">
    <location>
        <position position="181"/>
    </location>
    <ligand>
        <name>Fe cation</name>
        <dbReference type="ChEBI" id="CHEBI:24875"/>
        <label>2</label>
    </ligand>
</feature>
<evidence type="ECO:0000256" key="17">
    <source>
        <dbReference type="RuleBase" id="RU003779"/>
    </source>
</evidence>